<keyword evidence="1" id="KW-0812">Transmembrane</keyword>
<dbReference type="Proteomes" id="UP000241447">
    <property type="component" value="Chromosome"/>
</dbReference>
<name>A0A2R4M700_9RHOB</name>
<sequence>MRSRFLRVKCKVNCILGRYSIPLRDIDPRLLGVGNVQLNHMLRQHIHSVSFEMFLLRLSRHTAYITDEKTPKLRVQPAAYFAEAMLYFIVGWTCAAIMVKVEGGLWSDSFLMLACSCLMAITYVCIFIFASKKLLKNCETFLKFKASEL</sequence>
<dbReference type="EMBL" id="CP028475">
    <property type="protein sequence ID" value="AVW92991.1"/>
    <property type="molecule type" value="Genomic_DNA"/>
</dbReference>
<feature type="transmembrane region" description="Helical" evidence="1">
    <location>
        <begin position="110"/>
        <end position="130"/>
    </location>
</feature>
<evidence type="ECO:0000313" key="3">
    <source>
        <dbReference type="Proteomes" id="UP000241447"/>
    </source>
</evidence>
<reference evidence="2 3" key="1">
    <citation type="submission" date="2018-03" db="EMBL/GenBank/DDBJ databases">
        <title>The Complete Genome of Celeribacter baekdonensis strain LH4, a Thiosulfate-Oxidizing Alphaproteobacterium Isolated from Gulf of Mexico Continental Slope Sediments.</title>
        <authorList>
            <person name="Flood B.E."/>
            <person name="Bailey J.V."/>
            <person name="Leprich D."/>
        </authorList>
    </citation>
    <scope>NUCLEOTIDE SEQUENCE [LARGE SCALE GENOMIC DNA]</scope>
    <source>
        <strain evidence="2 3">LH4</strain>
    </source>
</reference>
<dbReference type="RefSeq" id="WP_107722202.1">
    <property type="nucleotide sequence ID" value="NZ_CP028475.1"/>
</dbReference>
<accession>A0A2R4M700</accession>
<dbReference type="KEGG" id="cbak:DA792_19455"/>
<evidence type="ECO:0000313" key="2">
    <source>
        <dbReference type="EMBL" id="AVW92991.1"/>
    </source>
</evidence>
<keyword evidence="1" id="KW-1133">Transmembrane helix</keyword>
<keyword evidence="1" id="KW-0472">Membrane</keyword>
<protein>
    <submittedName>
        <fullName evidence="2">Uncharacterized protein</fullName>
    </submittedName>
</protein>
<proteinExistence type="predicted"/>
<feature type="transmembrane region" description="Helical" evidence="1">
    <location>
        <begin position="78"/>
        <end position="98"/>
    </location>
</feature>
<evidence type="ECO:0000256" key="1">
    <source>
        <dbReference type="SAM" id="Phobius"/>
    </source>
</evidence>
<organism evidence="2 3">
    <name type="scientific">Celeribacter baekdonensis</name>
    <dbReference type="NCBI Taxonomy" id="875171"/>
    <lineage>
        <taxon>Bacteria</taxon>
        <taxon>Pseudomonadati</taxon>
        <taxon>Pseudomonadota</taxon>
        <taxon>Alphaproteobacteria</taxon>
        <taxon>Rhodobacterales</taxon>
        <taxon>Roseobacteraceae</taxon>
        <taxon>Celeribacter</taxon>
    </lineage>
</organism>
<gene>
    <name evidence="2" type="ORF">DA792_19455</name>
</gene>
<dbReference type="AlphaFoldDB" id="A0A2R4M700"/>